<dbReference type="InterPro" id="IPR036047">
    <property type="entry name" value="F-box-like_dom_sf"/>
</dbReference>
<dbReference type="SUPFAM" id="SSF52047">
    <property type="entry name" value="RNI-like"/>
    <property type="match status" value="1"/>
</dbReference>
<dbReference type="InterPro" id="IPR001810">
    <property type="entry name" value="F-box_dom"/>
</dbReference>
<evidence type="ECO:0000313" key="3">
    <source>
        <dbReference type="Proteomes" id="UP000248349"/>
    </source>
</evidence>
<accession>A0A318ZTH7</accession>
<gene>
    <name evidence="2" type="ORF">BP01DRAFT_286420</name>
</gene>
<organism evidence="2 3">
    <name type="scientific">Aspergillus saccharolyticus JOP 1030-1</name>
    <dbReference type="NCBI Taxonomy" id="1450539"/>
    <lineage>
        <taxon>Eukaryota</taxon>
        <taxon>Fungi</taxon>
        <taxon>Dikarya</taxon>
        <taxon>Ascomycota</taxon>
        <taxon>Pezizomycotina</taxon>
        <taxon>Eurotiomycetes</taxon>
        <taxon>Eurotiomycetidae</taxon>
        <taxon>Eurotiales</taxon>
        <taxon>Aspergillaceae</taxon>
        <taxon>Aspergillus</taxon>
        <taxon>Aspergillus subgen. Circumdati</taxon>
    </lineage>
</organism>
<dbReference type="InterPro" id="IPR032675">
    <property type="entry name" value="LRR_dom_sf"/>
</dbReference>
<evidence type="ECO:0000259" key="1">
    <source>
        <dbReference type="PROSITE" id="PS50181"/>
    </source>
</evidence>
<name>A0A318ZTH7_9EURO</name>
<dbReference type="OrthoDB" id="5425556at2759"/>
<dbReference type="CDD" id="cd09917">
    <property type="entry name" value="F-box_SF"/>
    <property type="match status" value="1"/>
</dbReference>
<dbReference type="GeneID" id="37072692"/>
<dbReference type="PROSITE" id="PS50181">
    <property type="entry name" value="FBOX"/>
    <property type="match status" value="1"/>
</dbReference>
<dbReference type="Proteomes" id="UP000248349">
    <property type="component" value="Unassembled WGS sequence"/>
</dbReference>
<keyword evidence="3" id="KW-1185">Reference proteome</keyword>
<reference evidence="2 3" key="1">
    <citation type="submission" date="2016-12" db="EMBL/GenBank/DDBJ databases">
        <title>The genomes of Aspergillus section Nigri reveals drivers in fungal speciation.</title>
        <authorList>
            <consortium name="DOE Joint Genome Institute"/>
            <person name="Vesth T.C."/>
            <person name="Nybo J."/>
            <person name="Theobald S."/>
            <person name="Brandl J."/>
            <person name="Frisvad J.C."/>
            <person name="Nielsen K.F."/>
            <person name="Lyhne E.K."/>
            <person name="Kogle M.E."/>
            <person name="Kuo A."/>
            <person name="Riley R."/>
            <person name="Clum A."/>
            <person name="Nolan M."/>
            <person name="Lipzen A."/>
            <person name="Salamov A."/>
            <person name="Henrissat B."/>
            <person name="Wiebenga A."/>
            <person name="De Vries R.P."/>
            <person name="Grigoriev I.V."/>
            <person name="Mortensen U.H."/>
            <person name="Andersen M.R."/>
            <person name="Baker S.E."/>
        </authorList>
    </citation>
    <scope>NUCLEOTIDE SEQUENCE [LARGE SCALE GENOMIC DNA]</scope>
    <source>
        <strain evidence="2 3">JOP 1030-1</strain>
    </source>
</reference>
<dbReference type="RefSeq" id="XP_025435956.1">
    <property type="nucleotide sequence ID" value="XM_025571464.1"/>
</dbReference>
<dbReference type="SUPFAM" id="SSF81383">
    <property type="entry name" value="F-box domain"/>
    <property type="match status" value="1"/>
</dbReference>
<evidence type="ECO:0000313" key="2">
    <source>
        <dbReference type="EMBL" id="PYH49974.1"/>
    </source>
</evidence>
<feature type="domain" description="F-box" evidence="1">
    <location>
        <begin position="2"/>
        <end position="32"/>
    </location>
</feature>
<dbReference type="Gene3D" id="1.20.1280.50">
    <property type="match status" value="1"/>
</dbReference>
<protein>
    <submittedName>
        <fullName evidence="2">F-box domain protein</fullName>
    </submittedName>
</protein>
<dbReference type="AlphaFoldDB" id="A0A318ZTH7"/>
<dbReference type="EMBL" id="KZ821218">
    <property type="protein sequence ID" value="PYH49974.1"/>
    <property type="molecule type" value="Genomic_DNA"/>
</dbReference>
<dbReference type="Pfam" id="PF12937">
    <property type="entry name" value="F-box-like"/>
    <property type="match status" value="1"/>
</dbReference>
<sequence length="381" mass="42806">MSDRISSLPLEIVLHILSYLPFKSLLAFGETCHTNFESHTLCLSCLRLGVFEKRSHAAISLLRAGWLTPEQMLAGPVDKVRGDTYKISIIQPTAGQTAPPLICKTPLRTKDIMDHKKRIRVAQEAGRPHEHTVREQNRIFAQVVNRYGQGLRKLEFMAYDLDNTGATALATNCQYILTHLALRFDHSHIRDGSMRPGAWSSPAPGGTAWNSLIGIGQLKHMGPCALQSLVLERAGITPWQLMMLVKRNPRLKVLKLRTCRGVQQEFLDWLGGIESELDESNMDDDNPAPGAKLEVLWLENCHNILLYPVEYPYLPDGVCDLGLEWVRRLNSLQSLSFSESSNLPPEFIKRANDTLWRIPEVILPFTSNGEKALIEVDPLST</sequence>
<dbReference type="Gene3D" id="3.80.10.10">
    <property type="entry name" value="Ribonuclease Inhibitor"/>
    <property type="match status" value="1"/>
</dbReference>
<proteinExistence type="predicted"/>